<dbReference type="Gene3D" id="3.60.10.10">
    <property type="entry name" value="Endonuclease/exonuclease/phosphatase"/>
    <property type="match status" value="1"/>
</dbReference>
<evidence type="ECO:0000256" key="6">
    <source>
        <dbReference type="PIRSR" id="PIRSR604808-2"/>
    </source>
</evidence>
<sequence length="265" mass="30968">MGKAVKIISFNANGIRSAARNGFYDWLKEQNADFVCLQETKAQDSQLTLNELFYPEGYFCEYYSAQKKGYSGVAIYARQSPKRVVRGLGFDFCDNEGRYLQFDYPKLSVISVYLPSGTSGEIRQQVKYEFLERFEKHLMKIKNEGRELILCGDYNIAHKKIDLKNWRNNQKNSGFLPEERAWMDKLFGPMGFIDAFRVLNQEEEQYTWWTYRSPTARDKNIGWRIDYQVITPGLMGSVKKVSIAKEERWSDHAPLIIEYEGDWCA</sequence>
<dbReference type="FunFam" id="3.60.10.10:FF:000026">
    <property type="entry name" value="Exodeoxyribonuclease III"/>
    <property type="match status" value="1"/>
</dbReference>
<protein>
    <recommendedName>
        <fullName evidence="8">Endonuclease/exonuclease/phosphatase domain-containing protein</fullName>
    </recommendedName>
</protein>
<gene>
    <name evidence="9" type="ORF">Lmac_1001</name>
</gene>
<dbReference type="SUPFAM" id="SSF56219">
    <property type="entry name" value="DNase I-like"/>
    <property type="match status" value="1"/>
</dbReference>
<evidence type="ECO:0000256" key="5">
    <source>
        <dbReference type="PIRSR" id="PIRSR604808-1"/>
    </source>
</evidence>
<dbReference type="InterPro" id="IPR005135">
    <property type="entry name" value="Endo/exonuclease/phosphatase"/>
</dbReference>
<feature type="active site" evidence="5">
    <location>
        <position position="113"/>
    </location>
</feature>
<dbReference type="GO" id="GO:0008311">
    <property type="term" value="F:double-stranded DNA 3'-5' DNA exonuclease activity"/>
    <property type="evidence" value="ECO:0007669"/>
    <property type="project" value="TreeGrafter"/>
</dbReference>
<feature type="active site" description="Proton donor/acceptor" evidence="5">
    <location>
        <position position="153"/>
    </location>
</feature>
<feature type="site" description="Transition state stabilizer" evidence="7">
    <location>
        <position position="155"/>
    </location>
</feature>
<proteinExistence type="inferred from homology"/>
<feature type="binding site" evidence="6">
    <location>
        <position position="251"/>
    </location>
    <ligand>
        <name>Mg(2+)</name>
        <dbReference type="ChEBI" id="CHEBI:18420"/>
        <label>1</label>
    </ligand>
</feature>
<dbReference type="PANTHER" id="PTHR22748:SF6">
    <property type="entry name" value="DNA-(APURINIC OR APYRIMIDINIC SITE) ENDONUCLEASE"/>
    <property type="match status" value="1"/>
</dbReference>
<dbReference type="PROSITE" id="PS00726">
    <property type="entry name" value="AP_NUCLEASE_F1_1"/>
    <property type="match status" value="1"/>
</dbReference>
<accession>A0A0W0W7P1</accession>
<dbReference type="GO" id="GO:0003906">
    <property type="term" value="F:DNA-(apurinic or apyrimidinic site) endonuclease activity"/>
    <property type="evidence" value="ECO:0007669"/>
    <property type="project" value="TreeGrafter"/>
</dbReference>
<dbReference type="AlphaFoldDB" id="A0A0W0W7P1"/>
<evidence type="ECO:0000256" key="3">
    <source>
        <dbReference type="ARBA" id="ARBA00022801"/>
    </source>
</evidence>
<evidence type="ECO:0000256" key="7">
    <source>
        <dbReference type="PIRSR" id="PIRSR604808-3"/>
    </source>
</evidence>
<feature type="binding site" evidence="6">
    <location>
        <position position="252"/>
    </location>
    <ligand>
        <name>Mg(2+)</name>
        <dbReference type="ChEBI" id="CHEBI:18420"/>
        <label>1</label>
    </ligand>
</feature>
<keyword evidence="10" id="KW-1185">Reference proteome</keyword>
<dbReference type="GO" id="GO:0006284">
    <property type="term" value="P:base-excision repair"/>
    <property type="evidence" value="ECO:0007669"/>
    <property type="project" value="TreeGrafter"/>
</dbReference>
<dbReference type="NCBIfam" id="TIGR00633">
    <property type="entry name" value="xth"/>
    <property type="match status" value="1"/>
</dbReference>
<feature type="active site" description="Proton acceptor" evidence="5">
    <location>
        <position position="252"/>
    </location>
</feature>
<evidence type="ECO:0000259" key="8">
    <source>
        <dbReference type="Pfam" id="PF03372"/>
    </source>
</evidence>
<dbReference type="NCBIfam" id="TIGR00195">
    <property type="entry name" value="exoDNase_III"/>
    <property type="match status" value="1"/>
</dbReference>
<dbReference type="PROSITE" id="PS51435">
    <property type="entry name" value="AP_NUCLEASE_F1_4"/>
    <property type="match status" value="1"/>
</dbReference>
<dbReference type="EMBL" id="LNYL01000027">
    <property type="protein sequence ID" value="KTD27942.1"/>
    <property type="molecule type" value="Genomic_DNA"/>
</dbReference>
<feature type="binding site" evidence="6">
    <location>
        <position position="155"/>
    </location>
    <ligand>
        <name>Mg(2+)</name>
        <dbReference type="ChEBI" id="CHEBI:18420"/>
        <label>1</label>
    </ligand>
</feature>
<organism evidence="9 10">
    <name type="scientific">Legionella maceachernii</name>
    <dbReference type="NCBI Taxonomy" id="466"/>
    <lineage>
        <taxon>Bacteria</taxon>
        <taxon>Pseudomonadati</taxon>
        <taxon>Pseudomonadota</taxon>
        <taxon>Gammaproteobacteria</taxon>
        <taxon>Legionellales</taxon>
        <taxon>Legionellaceae</taxon>
        <taxon>Legionella</taxon>
    </lineage>
</organism>
<comment type="caution">
    <text evidence="9">The sequence shown here is derived from an EMBL/GenBank/DDBJ whole genome shotgun (WGS) entry which is preliminary data.</text>
</comment>
<dbReference type="PANTHER" id="PTHR22748">
    <property type="entry name" value="AP ENDONUCLEASE"/>
    <property type="match status" value="1"/>
</dbReference>
<dbReference type="Proteomes" id="UP000054908">
    <property type="component" value="Unassembled WGS sequence"/>
</dbReference>
<keyword evidence="2 6" id="KW-0479">Metal-binding</keyword>
<dbReference type="GO" id="GO:0003677">
    <property type="term" value="F:DNA binding"/>
    <property type="evidence" value="ECO:0007669"/>
    <property type="project" value="InterPro"/>
</dbReference>
<comment type="cofactor">
    <cofactor evidence="6">
        <name>Mg(2+)</name>
        <dbReference type="ChEBI" id="CHEBI:18420"/>
    </cofactor>
    <cofactor evidence="6">
        <name>Mn(2+)</name>
        <dbReference type="ChEBI" id="CHEBI:29035"/>
    </cofactor>
    <text evidence="6">Probably binds two magnesium or manganese ions per subunit.</text>
</comment>
<evidence type="ECO:0000256" key="4">
    <source>
        <dbReference type="ARBA" id="ARBA00022842"/>
    </source>
</evidence>
<dbReference type="PATRIC" id="fig|466.6.peg.1066"/>
<dbReference type="GO" id="GO:0008081">
    <property type="term" value="F:phosphoric diester hydrolase activity"/>
    <property type="evidence" value="ECO:0007669"/>
    <property type="project" value="TreeGrafter"/>
</dbReference>
<evidence type="ECO:0000256" key="2">
    <source>
        <dbReference type="ARBA" id="ARBA00022723"/>
    </source>
</evidence>
<dbReference type="InterPro" id="IPR036691">
    <property type="entry name" value="Endo/exonu/phosph_ase_sf"/>
</dbReference>
<keyword evidence="4 6" id="KW-0460">Magnesium</keyword>
<dbReference type="STRING" id="466.Lmac_1001"/>
<dbReference type="CDD" id="cd10281">
    <property type="entry name" value="Nape_like_AP-endo"/>
    <property type="match status" value="1"/>
</dbReference>
<dbReference type="InterPro" id="IPR020847">
    <property type="entry name" value="AP_endonuclease_F1_BS"/>
</dbReference>
<feature type="binding site" evidence="6">
    <location>
        <position position="11"/>
    </location>
    <ligand>
        <name>Mg(2+)</name>
        <dbReference type="ChEBI" id="CHEBI:18420"/>
        <label>1</label>
    </ligand>
</feature>
<keyword evidence="3" id="KW-0378">Hydrolase</keyword>
<name>A0A0W0W7P1_9GAMM</name>
<feature type="binding site" evidence="6">
    <location>
        <position position="39"/>
    </location>
    <ligand>
        <name>Mg(2+)</name>
        <dbReference type="ChEBI" id="CHEBI:18420"/>
        <label>1</label>
    </ligand>
</feature>
<feature type="site" description="Important for catalytic activity" evidence="7">
    <location>
        <position position="226"/>
    </location>
</feature>
<evidence type="ECO:0000256" key="1">
    <source>
        <dbReference type="ARBA" id="ARBA00007092"/>
    </source>
</evidence>
<dbReference type="GO" id="GO:0046872">
    <property type="term" value="F:metal ion binding"/>
    <property type="evidence" value="ECO:0007669"/>
    <property type="project" value="UniProtKB-KW"/>
</dbReference>
<keyword evidence="6" id="KW-0464">Manganese</keyword>
<feature type="binding site" evidence="6">
    <location>
        <position position="153"/>
    </location>
    <ligand>
        <name>Mg(2+)</name>
        <dbReference type="ChEBI" id="CHEBI:18420"/>
        <label>1</label>
    </ligand>
</feature>
<reference evidence="9 10" key="1">
    <citation type="submission" date="2015-11" db="EMBL/GenBank/DDBJ databases">
        <title>Genomic analysis of 38 Legionella species identifies large and diverse effector repertoires.</title>
        <authorList>
            <person name="Burstein D."/>
            <person name="Amaro F."/>
            <person name="Zusman T."/>
            <person name="Lifshitz Z."/>
            <person name="Cohen O."/>
            <person name="Gilbert J.A."/>
            <person name="Pupko T."/>
            <person name="Shuman H.A."/>
            <person name="Segal G."/>
        </authorList>
    </citation>
    <scope>NUCLEOTIDE SEQUENCE [LARGE SCALE GENOMIC DNA]</scope>
    <source>
        <strain evidence="9 10">PX-1-G2-E2</strain>
    </source>
</reference>
<dbReference type="Pfam" id="PF03372">
    <property type="entry name" value="Exo_endo_phos"/>
    <property type="match status" value="1"/>
</dbReference>
<dbReference type="InterPro" id="IPR004808">
    <property type="entry name" value="AP_endonuc_1"/>
</dbReference>
<feature type="domain" description="Endonuclease/exonuclease/phosphatase" evidence="8">
    <location>
        <begin position="8"/>
        <end position="252"/>
    </location>
</feature>
<evidence type="ECO:0000313" key="9">
    <source>
        <dbReference type="EMBL" id="KTD27942.1"/>
    </source>
</evidence>
<evidence type="ECO:0000313" key="10">
    <source>
        <dbReference type="Proteomes" id="UP000054908"/>
    </source>
</evidence>
<comment type="similarity">
    <text evidence="1">Belongs to the DNA repair enzymes AP/ExoA family.</text>
</comment>
<feature type="site" description="Interaction with DNA substrate" evidence="7">
    <location>
        <position position="252"/>
    </location>
</feature>